<keyword evidence="2" id="KW-0812">Transmembrane</keyword>
<dbReference type="Proteomes" id="UP000325780">
    <property type="component" value="Unassembled WGS sequence"/>
</dbReference>
<proteinExistence type="predicted"/>
<keyword evidence="2" id="KW-0472">Membrane</keyword>
<dbReference type="OrthoDB" id="4770059at2759"/>
<evidence type="ECO:0000256" key="2">
    <source>
        <dbReference type="SAM" id="Phobius"/>
    </source>
</evidence>
<keyword evidence="4" id="KW-1185">Reference proteome</keyword>
<evidence type="ECO:0000313" key="3">
    <source>
        <dbReference type="EMBL" id="KAE8153348.1"/>
    </source>
</evidence>
<accession>A0A5N6U435</accession>
<evidence type="ECO:0000313" key="4">
    <source>
        <dbReference type="Proteomes" id="UP000325780"/>
    </source>
</evidence>
<feature type="region of interest" description="Disordered" evidence="1">
    <location>
        <begin position="314"/>
        <end position="339"/>
    </location>
</feature>
<feature type="transmembrane region" description="Helical" evidence="2">
    <location>
        <begin position="256"/>
        <end position="279"/>
    </location>
</feature>
<reference evidence="3 4" key="1">
    <citation type="submission" date="2019-04" db="EMBL/GenBank/DDBJ databases">
        <title>Friends and foes A comparative genomics study of 23 Aspergillus species from section Flavi.</title>
        <authorList>
            <consortium name="DOE Joint Genome Institute"/>
            <person name="Kjaerbolling I."/>
            <person name="Vesth T."/>
            <person name="Frisvad J.C."/>
            <person name="Nybo J.L."/>
            <person name="Theobald S."/>
            <person name="Kildgaard S."/>
            <person name="Isbrandt T."/>
            <person name="Kuo A."/>
            <person name="Sato A."/>
            <person name="Lyhne E.K."/>
            <person name="Kogle M.E."/>
            <person name="Wiebenga A."/>
            <person name="Kun R.S."/>
            <person name="Lubbers R.J."/>
            <person name="Makela M.R."/>
            <person name="Barry K."/>
            <person name="Chovatia M."/>
            <person name="Clum A."/>
            <person name="Daum C."/>
            <person name="Haridas S."/>
            <person name="He G."/>
            <person name="LaButti K."/>
            <person name="Lipzen A."/>
            <person name="Mondo S."/>
            <person name="Riley R."/>
            <person name="Salamov A."/>
            <person name="Simmons B.A."/>
            <person name="Magnuson J.K."/>
            <person name="Henrissat B."/>
            <person name="Mortensen U.H."/>
            <person name="Larsen T.O."/>
            <person name="Devries R.P."/>
            <person name="Grigoriev I.V."/>
            <person name="Machida M."/>
            <person name="Baker S.E."/>
            <person name="Andersen M.R."/>
        </authorList>
    </citation>
    <scope>NUCLEOTIDE SEQUENCE [LARGE SCALE GENOMIC DNA]</scope>
    <source>
        <strain evidence="3 4">IBT 18842</strain>
    </source>
</reference>
<protein>
    <recommendedName>
        <fullName evidence="5">Mid2 domain-containing protein</fullName>
    </recommendedName>
</protein>
<sequence>MQTVDRLHNQLSGSTEGQANMQHQSPCHTLNCKACSWRFENISVSLSTPTNMSASVASVLPLTTTFVPPSSCVSNIYKATSQCSGTHCDYTWLNLGPASTAECLPSGWGPTSFFSPGLCPSGYGIASSVQYTTGNVTETHATCCPVAFETYSIRPSTPATYPWYATEPCQWQPTEGVTVFNFTYQKTDNRWTYATGSLDTKGLVNAYGVSIRWQSTDFTSPTSTSAVATSSIPTVETTSQVTQPKGSSGLSDDAKAGIGVGVAVGVLWAIGLVFGIYFFRRKPPRGIGEPANNVAEASYHELGGVSPGPRVHEMEGGSVVGRPGARVTSAAELDGLETR</sequence>
<dbReference type="AlphaFoldDB" id="A0A5N6U435"/>
<keyword evidence="2" id="KW-1133">Transmembrane helix</keyword>
<feature type="compositionally biased region" description="Polar residues" evidence="1">
    <location>
        <begin position="9"/>
        <end position="22"/>
    </location>
</feature>
<feature type="region of interest" description="Disordered" evidence="1">
    <location>
        <begin position="1"/>
        <end position="22"/>
    </location>
</feature>
<evidence type="ECO:0000256" key="1">
    <source>
        <dbReference type="SAM" id="MobiDB-lite"/>
    </source>
</evidence>
<gene>
    <name evidence="3" type="ORF">BDV25DRAFT_31335</name>
</gene>
<dbReference type="EMBL" id="ML742040">
    <property type="protein sequence ID" value="KAE8153348.1"/>
    <property type="molecule type" value="Genomic_DNA"/>
</dbReference>
<organism evidence="3 4">
    <name type="scientific">Aspergillus avenaceus</name>
    <dbReference type="NCBI Taxonomy" id="36643"/>
    <lineage>
        <taxon>Eukaryota</taxon>
        <taxon>Fungi</taxon>
        <taxon>Dikarya</taxon>
        <taxon>Ascomycota</taxon>
        <taxon>Pezizomycotina</taxon>
        <taxon>Eurotiomycetes</taxon>
        <taxon>Eurotiomycetidae</taxon>
        <taxon>Eurotiales</taxon>
        <taxon>Aspergillaceae</taxon>
        <taxon>Aspergillus</taxon>
        <taxon>Aspergillus subgen. Circumdati</taxon>
    </lineage>
</organism>
<name>A0A5N6U435_ASPAV</name>
<evidence type="ECO:0008006" key="5">
    <source>
        <dbReference type="Google" id="ProtNLM"/>
    </source>
</evidence>